<dbReference type="EMBL" id="JACOGA010000003">
    <property type="protein sequence ID" value="MBC3872867.1"/>
    <property type="molecule type" value="Genomic_DNA"/>
</dbReference>
<dbReference type="Proteomes" id="UP000624279">
    <property type="component" value="Unassembled WGS sequence"/>
</dbReference>
<gene>
    <name evidence="1" type="ORF">H8K55_04640</name>
</gene>
<keyword evidence="2" id="KW-1185">Reference proteome</keyword>
<reference evidence="1 2" key="1">
    <citation type="submission" date="2020-08" db="EMBL/GenBank/DDBJ databases">
        <title>Novel species isolated from subtropical streams in China.</title>
        <authorList>
            <person name="Lu H."/>
        </authorList>
    </citation>
    <scope>NUCLEOTIDE SEQUENCE [LARGE SCALE GENOMIC DNA]</scope>
    <source>
        <strain evidence="1 2">LX15W</strain>
    </source>
</reference>
<evidence type="ECO:0000313" key="1">
    <source>
        <dbReference type="EMBL" id="MBC3872867.1"/>
    </source>
</evidence>
<comment type="caution">
    <text evidence="1">The sequence shown here is derived from an EMBL/GenBank/DDBJ whole genome shotgun (WGS) entry which is preliminary data.</text>
</comment>
<dbReference type="RefSeq" id="WP_186940902.1">
    <property type="nucleotide sequence ID" value="NZ_JACOGA010000003.1"/>
</dbReference>
<organism evidence="1 2">
    <name type="scientific">Undibacterium flavidum</name>
    <dbReference type="NCBI Taxonomy" id="2762297"/>
    <lineage>
        <taxon>Bacteria</taxon>
        <taxon>Pseudomonadati</taxon>
        <taxon>Pseudomonadota</taxon>
        <taxon>Betaproteobacteria</taxon>
        <taxon>Burkholderiales</taxon>
        <taxon>Oxalobacteraceae</taxon>
        <taxon>Undibacterium</taxon>
    </lineage>
</organism>
<sequence length="248" mass="26746">MKLNSKIITLGAILSVSLPVLAYQGLIENRLIEGQAMVSTKQALQKREPAGLRAAAELGLRKFVAELNEGEDPNSIPSNYPFSVESISQMKQATLDFAFEVFTTNPNNISNSSAPFDRMLAGTGNWKVIVMVDKKPVGLIDLVSENGKWEVRSAGAAKTAEKVAALAKSHSGGDAFRFVRIHAASADFLETKANSGEFKYVPLSSDTTLIGLSKNALNEKEETREKSSSEVLTQLKAAVARSSKSNNQ</sequence>
<protein>
    <submittedName>
        <fullName evidence="1">Uncharacterized protein</fullName>
    </submittedName>
</protein>
<name>A0ABR6Y8D5_9BURK</name>
<evidence type="ECO:0000313" key="2">
    <source>
        <dbReference type="Proteomes" id="UP000624279"/>
    </source>
</evidence>
<accession>A0ABR6Y8D5</accession>
<proteinExistence type="predicted"/>